<sequence length="158" mass="17743">MLSPPPSPPPLPPISSLSLSLYEKIVEFVYLIFLKQNPNISYKVRVCIANKTAAEELFDIIRVVRVFNLSRSRLHQTYDNEFFLRIRFSEHQRVESPSSQNSSKPAKSGGGKQKKEGAKATIETVDALRSGAAAKSNMLSSFTESGVRHLEHCSCWFQ</sequence>
<keyword evidence="3" id="KW-1185">Reference proteome</keyword>
<evidence type="ECO:0000256" key="1">
    <source>
        <dbReference type="SAM" id="MobiDB-lite"/>
    </source>
</evidence>
<dbReference type="Proteomes" id="UP000316621">
    <property type="component" value="Chromosome 2"/>
</dbReference>
<feature type="compositionally biased region" description="Polar residues" evidence="1">
    <location>
        <begin position="95"/>
        <end position="105"/>
    </location>
</feature>
<name>A0A4Y7IYJ1_PAPSO</name>
<dbReference type="Gramene" id="RZC52568">
    <property type="protein sequence ID" value="RZC52568"/>
    <property type="gene ID" value="C5167_020990"/>
</dbReference>
<accession>A0A4Y7IYJ1</accession>
<dbReference type="AlphaFoldDB" id="A0A4Y7IYJ1"/>
<gene>
    <name evidence="2" type="ORF">C5167_020990</name>
</gene>
<protein>
    <submittedName>
        <fullName evidence="2">Uncharacterized protein</fullName>
    </submittedName>
</protein>
<organism evidence="2 3">
    <name type="scientific">Papaver somniferum</name>
    <name type="common">Opium poppy</name>
    <dbReference type="NCBI Taxonomy" id="3469"/>
    <lineage>
        <taxon>Eukaryota</taxon>
        <taxon>Viridiplantae</taxon>
        <taxon>Streptophyta</taxon>
        <taxon>Embryophyta</taxon>
        <taxon>Tracheophyta</taxon>
        <taxon>Spermatophyta</taxon>
        <taxon>Magnoliopsida</taxon>
        <taxon>Ranunculales</taxon>
        <taxon>Papaveraceae</taxon>
        <taxon>Papaveroideae</taxon>
        <taxon>Papaver</taxon>
    </lineage>
</organism>
<feature type="region of interest" description="Disordered" evidence="1">
    <location>
        <begin position="92"/>
        <end position="120"/>
    </location>
</feature>
<evidence type="ECO:0000313" key="3">
    <source>
        <dbReference type="Proteomes" id="UP000316621"/>
    </source>
</evidence>
<proteinExistence type="predicted"/>
<evidence type="ECO:0000313" key="2">
    <source>
        <dbReference type="EMBL" id="RZC52568.1"/>
    </source>
</evidence>
<dbReference type="EMBL" id="CM010716">
    <property type="protein sequence ID" value="RZC52568.1"/>
    <property type="molecule type" value="Genomic_DNA"/>
</dbReference>
<reference evidence="2 3" key="1">
    <citation type="journal article" date="2018" name="Science">
        <title>The opium poppy genome and morphinan production.</title>
        <authorList>
            <person name="Guo L."/>
            <person name="Winzer T."/>
            <person name="Yang X."/>
            <person name="Li Y."/>
            <person name="Ning Z."/>
            <person name="He Z."/>
            <person name="Teodor R."/>
            <person name="Lu Y."/>
            <person name="Bowser T.A."/>
            <person name="Graham I.A."/>
            <person name="Ye K."/>
        </authorList>
    </citation>
    <scope>NUCLEOTIDE SEQUENCE [LARGE SCALE GENOMIC DNA]</scope>
    <source>
        <strain evidence="3">cv. HN1</strain>
        <tissue evidence="2">Leaves</tissue>
    </source>
</reference>